<dbReference type="PROSITE" id="PS50879">
    <property type="entry name" value="RNASE_H_1"/>
    <property type="match status" value="1"/>
</dbReference>
<accession>A0A2M8GLC5</accession>
<dbReference type="Gene3D" id="3.30.420.10">
    <property type="entry name" value="Ribonuclease H-like superfamily/Ribonuclease H"/>
    <property type="match status" value="1"/>
</dbReference>
<comment type="caution">
    <text evidence="2">The sequence shown here is derived from an EMBL/GenBank/DDBJ whole genome shotgun (WGS) entry which is preliminary data.</text>
</comment>
<feature type="domain" description="RNase H type-1" evidence="1">
    <location>
        <begin position="1"/>
        <end position="156"/>
    </location>
</feature>
<gene>
    <name evidence="2" type="ORF">CO007_05155</name>
</gene>
<evidence type="ECO:0000259" key="1">
    <source>
        <dbReference type="PROSITE" id="PS50879"/>
    </source>
</evidence>
<evidence type="ECO:0000313" key="2">
    <source>
        <dbReference type="EMBL" id="PJC81358.1"/>
    </source>
</evidence>
<dbReference type="SUPFAM" id="SSF53098">
    <property type="entry name" value="Ribonuclease H-like"/>
    <property type="match status" value="1"/>
</dbReference>
<dbReference type="GO" id="GO:0004523">
    <property type="term" value="F:RNA-DNA hybrid ribonuclease activity"/>
    <property type="evidence" value="ECO:0007669"/>
    <property type="project" value="InterPro"/>
</dbReference>
<dbReference type="Pfam" id="PF00075">
    <property type="entry name" value="RNase_H"/>
    <property type="match status" value="1"/>
</dbReference>
<dbReference type="InterPro" id="IPR002156">
    <property type="entry name" value="RNaseH_domain"/>
</dbReference>
<dbReference type="InterPro" id="IPR012337">
    <property type="entry name" value="RNaseH-like_sf"/>
</dbReference>
<dbReference type="GO" id="GO:0003676">
    <property type="term" value="F:nucleic acid binding"/>
    <property type="evidence" value="ECO:0007669"/>
    <property type="project" value="InterPro"/>
</dbReference>
<dbReference type="PANTHER" id="PTHR46387:SF2">
    <property type="entry name" value="RIBONUCLEASE HI"/>
    <property type="match status" value="1"/>
</dbReference>
<evidence type="ECO:0000313" key="3">
    <source>
        <dbReference type="Proteomes" id="UP000229370"/>
    </source>
</evidence>
<dbReference type="PANTHER" id="PTHR46387">
    <property type="entry name" value="POLYNUCLEOTIDYL TRANSFERASE, RIBONUCLEASE H-LIKE SUPERFAMILY PROTEIN"/>
    <property type="match status" value="1"/>
</dbReference>
<organism evidence="2 3">
    <name type="scientific">Candidatus Roizmanbacteria bacterium CG_4_8_14_3_um_filter_36_10</name>
    <dbReference type="NCBI Taxonomy" id="1974834"/>
    <lineage>
        <taxon>Bacteria</taxon>
        <taxon>Candidatus Roizmaniibacteriota</taxon>
    </lineage>
</organism>
<sequence>MYEIYFDGACEPINPSGTASYGFLIKKDGKIIAHESKIIGSGDGMTNNLAEYRGLIASLRYLLTRNPLTHNPLTIFTDSSLVYNMVAKNWGWSKKKTIWRPHKDHPHLKKLLFEALKLLENFQYQIKWIPREQNQGADSLSKKPLIEKGIVSNNLV</sequence>
<dbReference type="AlphaFoldDB" id="A0A2M8GLC5"/>
<name>A0A2M8GLC5_9BACT</name>
<dbReference type="CDD" id="cd09279">
    <property type="entry name" value="RNase_HI_like"/>
    <property type="match status" value="1"/>
</dbReference>
<dbReference type="InterPro" id="IPR036397">
    <property type="entry name" value="RNaseH_sf"/>
</dbReference>
<dbReference type="Proteomes" id="UP000229370">
    <property type="component" value="Unassembled WGS sequence"/>
</dbReference>
<dbReference type="EMBL" id="PFQK01000089">
    <property type="protein sequence ID" value="PJC81358.1"/>
    <property type="molecule type" value="Genomic_DNA"/>
</dbReference>
<reference evidence="3" key="1">
    <citation type="submission" date="2017-09" db="EMBL/GenBank/DDBJ databases">
        <title>Depth-based differentiation of microbial function through sediment-hosted aquifers and enrichment of novel symbionts in the deep terrestrial subsurface.</title>
        <authorList>
            <person name="Probst A.J."/>
            <person name="Ladd B."/>
            <person name="Jarett J.K."/>
            <person name="Geller-Mcgrath D.E."/>
            <person name="Sieber C.M.K."/>
            <person name="Emerson J.B."/>
            <person name="Anantharaman K."/>
            <person name="Thomas B.C."/>
            <person name="Malmstrom R."/>
            <person name="Stieglmeier M."/>
            <person name="Klingl A."/>
            <person name="Woyke T."/>
            <person name="Ryan C.M."/>
            <person name="Banfield J.F."/>
        </authorList>
    </citation>
    <scope>NUCLEOTIDE SEQUENCE [LARGE SCALE GENOMIC DNA]</scope>
</reference>
<protein>
    <recommendedName>
        <fullName evidence="1">RNase H type-1 domain-containing protein</fullName>
    </recommendedName>
</protein>
<proteinExistence type="predicted"/>